<protein>
    <submittedName>
        <fullName evidence="1">Uncharacterized protein</fullName>
    </submittedName>
</protein>
<keyword evidence="2" id="KW-1185">Reference proteome</keyword>
<comment type="caution">
    <text evidence="1">The sequence shown here is derived from an EMBL/GenBank/DDBJ whole genome shotgun (WGS) entry which is preliminary data.</text>
</comment>
<dbReference type="PANTHER" id="PTHR36292">
    <property type="entry name" value="UPF0575 PROTEIN C19ORF67"/>
    <property type="match status" value="1"/>
</dbReference>
<dbReference type="PANTHER" id="PTHR36292:SF1">
    <property type="entry name" value="UPF0575 PROTEIN C19ORF67"/>
    <property type="match status" value="1"/>
</dbReference>
<proteinExistence type="predicted"/>
<name>A0A5C6MYJ6_9TELE</name>
<gene>
    <name evidence="1" type="ORF">D4764_06G0010180</name>
</gene>
<evidence type="ECO:0000313" key="1">
    <source>
        <dbReference type="EMBL" id="TWW59488.1"/>
    </source>
</evidence>
<sequence>MADSEVPTEVVESLEAVFDKLDQELDMANLDHCCHLAEESSCLAEPPSPTDAPLAPPRGAAGLRCPDSEQHSSWTERILVDAKLVLQSFMRQADDLQDHLVNNHSCADRETVVNIVQHFLQSCQPFFNKLEAVARDTAFKSNALPYNVYTMFVDVSQQLCDRLKQLLLTCESFNLLSLADSDPLGISHFTIGQSDVRGLRLTTFVYCKPAPYLSQVNTGLYKCMRWNVEIPRDKPAMNEVGDGKSLELDMEKLHHTEHYFLCYEDILNPATEAHKCSLDVGGEWVRKWSIGLWSCFEPNATTDDIVDWLQCPVPTASFQKVLMLDKEPSSWYATDLLLQLFGMNQS</sequence>
<evidence type="ECO:0000313" key="2">
    <source>
        <dbReference type="Proteomes" id="UP000324091"/>
    </source>
</evidence>
<dbReference type="EMBL" id="RHFK02000019">
    <property type="protein sequence ID" value="TWW59488.1"/>
    <property type="molecule type" value="Genomic_DNA"/>
</dbReference>
<dbReference type="Proteomes" id="UP000324091">
    <property type="component" value="Chromosome 6"/>
</dbReference>
<reference evidence="1 2" key="1">
    <citation type="submission" date="2019-04" db="EMBL/GenBank/DDBJ databases">
        <title>Chromosome genome assembly for Takifugu flavidus.</title>
        <authorList>
            <person name="Xiao S."/>
        </authorList>
    </citation>
    <scope>NUCLEOTIDE SEQUENCE [LARGE SCALE GENOMIC DNA]</scope>
    <source>
        <strain evidence="1">HTHZ2018</strain>
        <tissue evidence="1">Muscle</tissue>
    </source>
</reference>
<organism evidence="1 2">
    <name type="scientific">Takifugu flavidus</name>
    <name type="common">sansaifugu</name>
    <dbReference type="NCBI Taxonomy" id="433684"/>
    <lineage>
        <taxon>Eukaryota</taxon>
        <taxon>Metazoa</taxon>
        <taxon>Chordata</taxon>
        <taxon>Craniata</taxon>
        <taxon>Vertebrata</taxon>
        <taxon>Euteleostomi</taxon>
        <taxon>Actinopterygii</taxon>
        <taxon>Neopterygii</taxon>
        <taxon>Teleostei</taxon>
        <taxon>Neoteleostei</taxon>
        <taxon>Acanthomorphata</taxon>
        <taxon>Eupercaria</taxon>
        <taxon>Tetraodontiformes</taxon>
        <taxon>Tetradontoidea</taxon>
        <taxon>Tetraodontidae</taxon>
        <taxon>Takifugu</taxon>
    </lineage>
</organism>
<dbReference type="InterPro" id="IPR021748">
    <property type="entry name" value="DUF3314"/>
</dbReference>
<dbReference type="Pfam" id="PF11771">
    <property type="entry name" value="DUF3314"/>
    <property type="match status" value="1"/>
</dbReference>
<accession>A0A5C6MYJ6</accession>
<dbReference type="AlphaFoldDB" id="A0A5C6MYJ6"/>